<feature type="compositionally biased region" description="Basic and acidic residues" evidence="1">
    <location>
        <begin position="18"/>
        <end position="34"/>
    </location>
</feature>
<feature type="compositionally biased region" description="Low complexity" evidence="1">
    <location>
        <begin position="64"/>
        <end position="73"/>
    </location>
</feature>
<evidence type="ECO:0000256" key="1">
    <source>
        <dbReference type="SAM" id="MobiDB-lite"/>
    </source>
</evidence>
<protein>
    <submittedName>
        <fullName evidence="2">Uncharacterized protein</fullName>
    </submittedName>
</protein>
<name>A0AA39USX7_9AGAR</name>
<dbReference type="Proteomes" id="UP001175228">
    <property type="component" value="Unassembled WGS sequence"/>
</dbReference>
<keyword evidence="3" id="KW-1185">Reference proteome</keyword>
<dbReference type="AlphaFoldDB" id="A0AA39USX7"/>
<feature type="region of interest" description="Disordered" evidence="1">
    <location>
        <begin position="1"/>
        <end position="117"/>
    </location>
</feature>
<evidence type="ECO:0000313" key="3">
    <source>
        <dbReference type="Proteomes" id="UP001175228"/>
    </source>
</evidence>
<feature type="compositionally biased region" description="Low complexity" evidence="1">
    <location>
        <begin position="88"/>
        <end position="97"/>
    </location>
</feature>
<gene>
    <name evidence="2" type="ORF">EDD18DRAFT_227800</name>
</gene>
<evidence type="ECO:0000313" key="2">
    <source>
        <dbReference type="EMBL" id="KAK0496019.1"/>
    </source>
</evidence>
<feature type="compositionally biased region" description="Low complexity" evidence="1">
    <location>
        <begin position="106"/>
        <end position="117"/>
    </location>
</feature>
<organism evidence="2 3">
    <name type="scientific">Armillaria luteobubalina</name>
    <dbReference type="NCBI Taxonomy" id="153913"/>
    <lineage>
        <taxon>Eukaryota</taxon>
        <taxon>Fungi</taxon>
        <taxon>Dikarya</taxon>
        <taxon>Basidiomycota</taxon>
        <taxon>Agaricomycotina</taxon>
        <taxon>Agaricomycetes</taxon>
        <taxon>Agaricomycetidae</taxon>
        <taxon>Agaricales</taxon>
        <taxon>Marasmiineae</taxon>
        <taxon>Physalacriaceae</taxon>
        <taxon>Armillaria</taxon>
    </lineage>
</organism>
<reference evidence="2" key="1">
    <citation type="submission" date="2023-06" db="EMBL/GenBank/DDBJ databases">
        <authorList>
            <consortium name="Lawrence Berkeley National Laboratory"/>
            <person name="Ahrendt S."/>
            <person name="Sahu N."/>
            <person name="Indic B."/>
            <person name="Wong-Bajracharya J."/>
            <person name="Merenyi Z."/>
            <person name="Ke H.-M."/>
            <person name="Monk M."/>
            <person name="Kocsube S."/>
            <person name="Drula E."/>
            <person name="Lipzen A."/>
            <person name="Balint B."/>
            <person name="Henrissat B."/>
            <person name="Andreopoulos B."/>
            <person name="Martin F.M."/>
            <person name="Harder C.B."/>
            <person name="Rigling D."/>
            <person name="Ford K.L."/>
            <person name="Foster G.D."/>
            <person name="Pangilinan J."/>
            <person name="Papanicolaou A."/>
            <person name="Barry K."/>
            <person name="LaButti K."/>
            <person name="Viragh M."/>
            <person name="Koriabine M."/>
            <person name="Yan M."/>
            <person name="Riley R."/>
            <person name="Champramary S."/>
            <person name="Plett K.L."/>
            <person name="Tsai I.J."/>
            <person name="Slot J."/>
            <person name="Sipos G."/>
            <person name="Plett J."/>
            <person name="Nagy L.G."/>
            <person name="Grigoriev I.V."/>
        </authorList>
    </citation>
    <scope>NUCLEOTIDE SEQUENCE</scope>
    <source>
        <strain evidence="2">HWK02</strain>
    </source>
</reference>
<sequence length="235" mass="25030">MTSGMATAAVVVVGGAEGRGRGRGGYDDGGRSRDQGWGGRGGGPGGPPRRRFSRSPPPRRKSRTPSSVGSSPRAPRRYRSPPRRRSPSYDNSPPRRQSPLRRRSPSHSISRSRSPAPLGVDLVHPHLHHHHQVAVTKAEQVVVLLLVDAVCLILHLLQVGPVLLREDTDGAAPVGASLLLGGANVVRQGQERLFHPHVIEVPAGSVAKLANLALAQVTACLPGAVQSKWTTTRQN</sequence>
<dbReference type="EMBL" id="JAUEPU010000016">
    <property type="protein sequence ID" value="KAK0496019.1"/>
    <property type="molecule type" value="Genomic_DNA"/>
</dbReference>
<accession>A0AA39USX7</accession>
<feature type="compositionally biased region" description="Basic residues" evidence="1">
    <location>
        <begin position="48"/>
        <end position="63"/>
    </location>
</feature>
<feature type="compositionally biased region" description="Basic residues" evidence="1">
    <location>
        <begin position="74"/>
        <end position="86"/>
    </location>
</feature>
<proteinExistence type="predicted"/>
<feature type="compositionally biased region" description="Low complexity" evidence="1">
    <location>
        <begin position="1"/>
        <end position="14"/>
    </location>
</feature>
<comment type="caution">
    <text evidence="2">The sequence shown here is derived from an EMBL/GenBank/DDBJ whole genome shotgun (WGS) entry which is preliminary data.</text>
</comment>